<dbReference type="PANTHER" id="PTHR19211">
    <property type="entry name" value="ATP-BINDING TRANSPORT PROTEIN-RELATED"/>
    <property type="match status" value="1"/>
</dbReference>
<dbReference type="InterPro" id="IPR003593">
    <property type="entry name" value="AAA+_ATPase"/>
</dbReference>
<dbReference type="SUPFAM" id="SSF52540">
    <property type="entry name" value="P-loop containing nucleoside triphosphate hydrolases"/>
    <property type="match status" value="2"/>
</dbReference>
<evidence type="ECO:0000259" key="8">
    <source>
        <dbReference type="PROSITE" id="PS50893"/>
    </source>
</evidence>
<evidence type="ECO:0000256" key="2">
    <source>
        <dbReference type="ARBA" id="ARBA00022737"/>
    </source>
</evidence>
<dbReference type="InterPro" id="IPR032781">
    <property type="entry name" value="ABC_tran_Xtn"/>
</dbReference>
<keyword evidence="3" id="KW-0547">Nucleotide-binding</keyword>
<dbReference type="GO" id="GO:0016887">
    <property type="term" value="F:ATP hydrolysis activity"/>
    <property type="evidence" value="ECO:0007669"/>
    <property type="project" value="InterPro"/>
</dbReference>
<feature type="domain" description="C2H2-type" evidence="7">
    <location>
        <begin position="575"/>
        <end position="604"/>
    </location>
</feature>
<evidence type="ECO:0000313" key="10">
    <source>
        <dbReference type="Proteomes" id="UP000225706"/>
    </source>
</evidence>
<gene>
    <name evidence="9" type="primary">ABCF2</name>
    <name evidence="9" type="ORF">AWC38_SpisGene1307</name>
</gene>
<dbReference type="InterPro" id="IPR050611">
    <property type="entry name" value="ABCF"/>
</dbReference>
<dbReference type="FunFam" id="3.40.50.300:FF:000104">
    <property type="entry name" value="ATP-binding cassette sub-family F member 3"/>
    <property type="match status" value="1"/>
</dbReference>
<dbReference type="AlphaFoldDB" id="A0A2B4SZK6"/>
<dbReference type="Gene3D" id="3.30.160.60">
    <property type="entry name" value="Classic Zinc Finger"/>
    <property type="match status" value="1"/>
</dbReference>
<evidence type="ECO:0000256" key="1">
    <source>
        <dbReference type="ARBA" id="ARBA00011054"/>
    </source>
</evidence>
<name>A0A2B4SZK6_STYPI</name>
<accession>A0A2B4SZK6</accession>
<evidence type="ECO:0000256" key="5">
    <source>
        <dbReference type="PROSITE-ProRule" id="PRU00042"/>
    </source>
</evidence>
<sequence length="649" mass="73532">MPSEAAKKRQAKKKAAAQSRGKPKPAGQATENGVESSNGTENGAGVKLDLSNRSCTGVLASHEQSRDVKIENFSITFHGVELLTDTKLELNCGRRYGFLGLNGCGKSTMLETIGNRDIPIPPHIDIFHLKNEMEASDKTALECVMEVDEERTRLEAEAAELTKLGDEGSDSYKRILVIISHSQDFLNGVCTNIIHMHKGKLVYYGGNYDSYIKTRAELEENQMKQYGREQDQIKHMKDYIARFGHGSAKLARQAQSKEKVLSKMVAGGLTEKVVKDKVLTFYFPDCGKLAPPVVQVQTMSFSYGEDKRAIYKKLDFGIDLESRIALVGPNGAGKSTLLKLLDGTLTPTDGLIRRHNHLKICRYHQHLQDMLELDMSALAFMMKCFPEIKEVEDMRKSIGRYGLTGKQQICPMRNLSDGQRCRVVFAWLAFQAPHLLLLDEPTNHLDMETIDALADAINDFEGGMVLVSHDFRLINQVAKEIWICEKQTIAPWKGDILSYKEELKRKVAKKEIVFAISGLHIKESSMESMKDPVLERNHTSVSIMTSGLLKKEIYKDMKDRRDIFEWLKRSPTAEKPCQSKTCEKCFTRKGTLRKHERLHFEQQPYSSEYDEIFSCWICQEELSSASRFLSHYDEHMKLSSVDILVDQSI</sequence>
<keyword evidence="5" id="KW-0862">Zinc</keyword>
<keyword evidence="10" id="KW-1185">Reference proteome</keyword>
<dbReference type="InterPro" id="IPR013087">
    <property type="entry name" value="Znf_C2H2_type"/>
</dbReference>
<evidence type="ECO:0000313" key="9">
    <source>
        <dbReference type="EMBL" id="PFX33815.1"/>
    </source>
</evidence>
<comment type="caution">
    <text evidence="9">The sequence shown here is derived from an EMBL/GenBank/DDBJ whole genome shotgun (WGS) entry which is preliminary data.</text>
</comment>
<dbReference type="PANTHER" id="PTHR19211:SF15">
    <property type="entry name" value="ATP-BINDING CASSETTE SUB-FAMILY F MEMBER 2"/>
    <property type="match status" value="1"/>
</dbReference>
<evidence type="ECO:0000259" key="7">
    <source>
        <dbReference type="PROSITE" id="PS50157"/>
    </source>
</evidence>
<dbReference type="GO" id="GO:0005524">
    <property type="term" value="F:ATP binding"/>
    <property type="evidence" value="ECO:0007669"/>
    <property type="project" value="UniProtKB-KW"/>
</dbReference>
<dbReference type="InterPro" id="IPR003439">
    <property type="entry name" value="ABC_transporter-like_ATP-bd"/>
</dbReference>
<proteinExistence type="inferred from homology"/>
<keyword evidence="4 9" id="KW-0067">ATP-binding</keyword>
<evidence type="ECO:0000256" key="6">
    <source>
        <dbReference type="SAM" id="MobiDB-lite"/>
    </source>
</evidence>
<feature type="domain" description="ABC transporter" evidence="8">
    <location>
        <begin position="294"/>
        <end position="511"/>
    </location>
</feature>
<dbReference type="OrthoDB" id="5984310at2759"/>
<dbReference type="Gene3D" id="3.40.50.300">
    <property type="entry name" value="P-loop containing nucleotide triphosphate hydrolases"/>
    <property type="match status" value="3"/>
</dbReference>
<organism evidence="9 10">
    <name type="scientific">Stylophora pistillata</name>
    <name type="common">Smooth cauliflower coral</name>
    <dbReference type="NCBI Taxonomy" id="50429"/>
    <lineage>
        <taxon>Eukaryota</taxon>
        <taxon>Metazoa</taxon>
        <taxon>Cnidaria</taxon>
        <taxon>Anthozoa</taxon>
        <taxon>Hexacorallia</taxon>
        <taxon>Scleractinia</taxon>
        <taxon>Astrocoeniina</taxon>
        <taxon>Pocilloporidae</taxon>
        <taxon>Stylophora</taxon>
    </lineage>
</organism>
<dbReference type="PROSITE" id="PS50157">
    <property type="entry name" value="ZINC_FINGER_C2H2_2"/>
    <property type="match status" value="1"/>
</dbReference>
<dbReference type="InterPro" id="IPR036236">
    <property type="entry name" value="Znf_C2H2_sf"/>
</dbReference>
<dbReference type="CDD" id="cd03221">
    <property type="entry name" value="ABCF_EF-3"/>
    <property type="match status" value="1"/>
</dbReference>
<keyword evidence="5" id="KW-0479">Metal-binding</keyword>
<evidence type="ECO:0000256" key="3">
    <source>
        <dbReference type="ARBA" id="ARBA00022741"/>
    </source>
</evidence>
<dbReference type="PROSITE" id="PS00028">
    <property type="entry name" value="ZINC_FINGER_C2H2_1"/>
    <property type="match status" value="2"/>
</dbReference>
<keyword evidence="5" id="KW-0863">Zinc-finger</keyword>
<dbReference type="PROSITE" id="PS50893">
    <property type="entry name" value="ABC_TRANSPORTER_2"/>
    <property type="match status" value="1"/>
</dbReference>
<dbReference type="Proteomes" id="UP000225706">
    <property type="component" value="Unassembled WGS sequence"/>
</dbReference>
<dbReference type="SMART" id="SM00382">
    <property type="entry name" value="AAA"/>
    <property type="match status" value="1"/>
</dbReference>
<dbReference type="EMBL" id="LSMT01000008">
    <property type="protein sequence ID" value="PFX33815.1"/>
    <property type="molecule type" value="Genomic_DNA"/>
</dbReference>
<protein>
    <submittedName>
        <fullName evidence="9">ATP-binding cassette sub-family F member 2</fullName>
    </submittedName>
</protein>
<dbReference type="Pfam" id="PF00005">
    <property type="entry name" value="ABC_tran"/>
    <property type="match status" value="2"/>
</dbReference>
<comment type="similarity">
    <text evidence="1">Belongs to the ABC transporter superfamily. ABCF family. EF3 subfamily.</text>
</comment>
<dbReference type="Pfam" id="PF12848">
    <property type="entry name" value="ABC_tran_Xtn"/>
    <property type="match status" value="1"/>
</dbReference>
<dbReference type="GO" id="GO:0008270">
    <property type="term" value="F:zinc ion binding"/>
    <property type="evidence" value="ECO:0007669"/>
    <property type="project" value="UniProtKB-KW"/>
</dbReference>
<evidence type="ECO:0000256" key="4">
    <source>
        <dbReference type="ARBA" id="ARBA00022840"/>
    </source>
</evidence>
<keyword evidence="2" id="KW-0677">Repeat</keyword>
<feature type="region of interest" description="Disordered" evidence="6">
    <location>
        <begin position="1"/>
        <end position="47"/>
    </location>
</feature>
<feature type="compositionally biased region" description="Polar residues" evidence="6">
    <location>
        <begin position="29"/>
        <end position="41"/>
    </location>
</feature>
<reference evidence="10" key="1">
    <citation type="journal article" date="2017" name="bioRxiv">
        <title>Comparative analysis of the genomes of Stylophora pistillata and Acropora digitifera provides evidence for extensive differences between species of corals.</title>
        <authorList>
            <person name="Voolstra C.R."/>
            <person name="Li Y."/>
            <person name="Liew Y.J."/>
            <person name="Baumgarten S."/>
            <person name="Zoccola D."/>
            <person name="Flot J.-F."/>
            <person name="Tambutte S."/>
            <person name="Allemand D."/>
            <person name="Aranda M."/>
        </authorList>
    </citation>
    <scope>NUCLEOTIDE SEQUENCE [LARGE SCALE GENOMIC DNA]</scope>
</reference>
<dbReference type="SMART" id="SM00355">
    <property type="entry name" value="ZnF_C2H2"/>
    <property type="match status" value="2"/>
</dbReference>
<dbReference type="STRING" id="50429.A0A2B4SZK6"/>
<dbReference type="SUPFAM" id="SSF57667">
    <property type="entry name" value="beta-beta-alpha zinc fingers"/>
    <property type="match status" value="1"/>
</dbReference>
<dbReference type="InterPro" id="IPR027417">
    <property type="entry name" value="P-loop_NTPase"/>
</dbReference>